<feature type="transmembrane region" description="Helical" evidence="1">
    <location>
        <begin position="39"/>
        <end position="59"/>
    </location>
</feature>
<feature type="transmembrane region" description="Helical" evidence="1">
    <location>
        <begin position="128"/>
        <end position="147"/>
    </location>
</feature>
<evidence type="ECO:0000256" key="1">
    <source>
        <dbReference type="SAM" id="Phobius"/>
    </source>
</evidence>
<keyword evidence="1" id="KW-0472">Membrane</keyword>
<feature type="transmembrane region" description="Helical" evidence="1">
    <location>
        <begin position="15"/>
        <end position="33"/>
    </location>
</feature>
<accession>A0A2P2CCG1</accession>
<keyword evidence="1" id="KW-0812">Transmembrane</keyword>
<organism evidence="2">
    <name type="scientific">metagenome</name>
    <dbReference type="NCBI Taxonomy" id="256318"/>
    <lineage>
        <taxon>unclassified sequences</taxon>
        <taxon>metagenomes</taxon>
    </lineage>
</organism>
<gene>
    <name evidence="2" type="ORF">NOCA1190028</name>
</gene>
<keyword evidence="1" id="KW-1133">Transmembrane helix</keyword>
<dbReference type="EMBL" id="CZKB01000011">
    <property type="protein sequence ID" value="CUR59670.1"/>
    <property type="molecule type" value="Genomic_DNA"/>
</dbReference>
<dbReference type="AlphaFoldDB" id="A0A2P2CCG1"/>
<sequence length="157" mass="16851">MSKVKAVWQVSRRDIPLFVGVAIGMAANALRWVPEQWLIDLLAGVGGAAALLAAMHWAATWVDDSAGKRALGKHEQFEELRDGWASRASDAIRASRVASGFLVGYLTTSLLLPLTSRLDVPKLPEPNAMATATGACVAVVVLVVLELPQRIRQIRAA</sequence>
<reference evidence="2" key="1">
    <citation type="submission" date="2015-08" db="EMBL/GenBank/DDBJ databases">
        <authorList>
            <person name="Babu N.S."/>
            <person name="Beckwith C.J."/>
            <person name="Beseler K.G."/>
            <person name="Brison A."/>
            <person name="Carone J.V."/>
            <person name="Caskin T.P."/>
            <person name="Diamond M."/>
            <person name="Durham M.E."/>
            <person name="Foxe J.M."/>
            <person name="Go M."/>
            <person name="Henderson B.A."/>
            <person name="Jones I.B."/>
            <person name="McGettigan J.A."/>
            <person name="Micheletti S.J."/>
            <person name="Nasrallah M.E."/>
            <person name="Ortiz D."/>
            <person name="Piller C.R."/>
            <person name="Privatt S.R."/>
            <person name="Schneider S.L."/>
            <person name="Sharp S."/>
            <person name="Smith T.C."/>
            <person name="Stanton J.D."/>
            <person name="Ullery H.E."/>
            <person name="Wilson R.J."/>
            <person name="Serrano M.G."/>
            <person name="Buck G."/>
            <person name="Lee V."/>
            <person name="Wang Y."/>
            <person name="Carvalho R."/>
            <person name="Voegtly L."/>
            <person name="Shi R."/>
            <person name="Duckworth R."/>
            <person name="Johnson A."/>
            <person name="Loviza R."/>
            <person name="Walstead R."/>
            <person name="Shah Z."/>
            <person name="Kiflezghi M."/>
            <person name="Wade K."/>
            <person name="Ball S.L."/>
            <person name="Bradley K.W."/>
            <person name="Asai D.J."/>
            <person name="Bowman C.A."/>
            <person name="Russell D.A."/>
            <person name="Pope W.H."/>
            <person name="Jacobs-Sera D."/>
            <person name="Hendrix R.W."/>
            <person name="Hatfull G.F."/>
        </authorList>
    </citation>
    <scope>NUCLEOTIDE SEQUENCE</scope>
</reference>
<name>A0A2P2CCG1_9ZZZZ</name>
<proteinExistence type="predicted"/>
<evidence type="ECO:0000313" key="2">
    <source>
        <dbReference type="EMBL" id="CUR59670.1"/>
    </source>
</evidence>
<protein>
    <submittedName>
        <fullName evidence="2">Uncharacterized protein</fullName>
    </submittedName>
</protein>